<dbReference type="Proteomes" id="UP001218638">
    <property type="component" value="Chromosome"/>
</dbReference>
<protein>
    <submittedName>
        <fullName evidence="1">Uncharacterized protein</fullName>
    </submittedName>
</protein>
<gene>
    <name evidence="1" type="ORF">PXH66_11650</name>
</gene>
<evidence type="ECO:0000313" key="2">
    <source>
        <dbReference type="Proteomes" id="UP001218638"/>
    </source>
</evidence>
<dbReference type="EMBL" id="CP119075">
    <property type="protein sequence ID" value="WED62987.1"/>
    <property type="molecule type" value="Genomic_DNA"/>
</dbReference>
<dbReference type="KEGG" id="slom:PXH66_11650"/>
<organism evidence="1 2">
    <name type="scientific">Synoicihabitans lomoniglobus</name>
    <dbReference type="NCBI Taxonomy" id="2909285"/>
    <lineage>
        <taxon>Bacteria</taxon>
        <taxon>Pseudomonadati</taxon>
        <taxon>Verrucomicrobiota</taxon>
        <taxon>Opitutia</taxon>
        <taxon>Opitutales</taxon>
        <taxon>Opitutaceae</taxon>
        <taxon>Synoicihabitans</taxon>
    </lineage>
</organism>
<dbReference type="AlphaFoldDB" id="A0AAF0CFZ3"/>
<name>A0AAF0CFZ3_9BACT</name>
<evidence type="ECO:0000313" key="1">
    <source>
        <dbReference type="EMBL" id="WED62987.1"/>
    </source>
</evidence>
<dbReference type="RefSeq" id="WP_330931661.1">
    <property type="nucleotide sequence ID" value="NZ_CP119075.1"/>
</dbReference>
<sequence length="140" mass="15339">MTTNRWLRSVMVGLLLLKVFMVLGCGTSQRTRAEIAQPIAAQLGSPTAGLHREINVIATDADAMVLVDRRLVGLAPQRIKVPVTAQGFMAAPTTVTVRFIAHDATEAATTTRVTLETTDRPPQRLEFDREAARRIFGELN</sequence>
<proteinExistence type="predicted"/>
<reference evidence="1" key="1">
    <citation type="submission" date="2023-03" db="EMBL/GenBank/DDBJ databases">
        <title>Lomoglobus Profundus gen. nov., sp. nov., a novel member of the phylum Verrucomicrobia, isolated from deep-marine sediment of South China Sea.</title>
        <authorList>
            <person name="Ahmad T."/>
            <person name="Ishaq S.E."/>
            <person name="Wang F."/>
        </authorList>
    </citation>
    <scope>NUCLEOTIDE SEQUENCE</scope>
    <source>
        <strain evidence="1">LMO-M01</strain>
    </source>
</reference>
<keyword evidence="2" id="KW-1185">Reference proteome</keyword>
<accession>A0AAF0CFZ3</accession>